<name>A0A067EUK6_CITSI</name>
<organism evidence="1 2">
    <name type="scientific">Citrus sinensis</name>
    <name type="common">Sweet orange</name>
    <name type="synonym">Citrus aurantium var. sinensis</name>
    <dbReference type="NCBI Taxonomy" id="2711"/>
    <lineage>
        <taxon>Eukaryota</taxon>
        <taxon>Viridiplantae</taxon>
        <taxon>Streptophyta</taxon>
        <taxon>Embryophyta</taxon>
        <taxon>Tracheophyta</taxon>
        <taxon>Spermatophyta</taxon>
        <taxon>Magnoliopsida</taxon>
        <taxon>eudicotyledons</taxon>
        <taxon>Gunneridae</taxon>
        <taxon>Pentapetalae</taxon>
        <taxon>rosids</taxon>
        <taxon>malvids</taxon>
        <taxon>Sapindales</taxon>
        <taxon>Rutaceae</taxon>
        <taxon>Aurantioideae</taxon>
        <taxon>Citrus</taxon>
    </lineage>
</organism>
<protein>
    <submittedName>
        <fullName evidence="1">Uncharacterized protein</fullName>
    </submittedName>
</protein>
<accession>A0A067EUK6</accession>
<feature type="non-terminal residue" evidence="1">
    <location>
        <position position="23"/>
    </location>
</feature>
<gene>
    <name evidence="1" type="ORF">CISIN_1g0427015mg</name>
</gene>
<feature type="non-terminal residue" evidence="1">
    <location>
        <position position="1"/>
    </location>
</feature>
<dbReference type="EMBL" id="KK784944">
    <property type="protein sequence ID" value="KDO58844.1"/>
    <property type="molecule type" value="Genomic_DNA"/>
</dbReference>
<dbReference type="Proteomes" id="UP000027120">
    <property type="component" value="Unassembled WGS sequence"/>
</dbReference>
<evidence type="ECO:0000313" key="2">
    <source>
        <dbReference type="Proteomes" id="UP000027120"/>
    </source>
</evidence>
<reference evidence="1 2" key="1">
    <citation type="submission" date="2014-04" db="EMBL/GenBank/DDBJ databases">
        <authorList>
            <consortium name="International Citrus Genome Consortium"/>
            <person name="Gmitter F."/>
            <person name="Chen C."/>
            <person name="Farmerie W."/>
            <person name="Harkins T."/>
            <person name="Desany B."/>
            <person name="Mohiuddin M."/>
            <person name="Kodira C."/>
            <person name="Borodovsky M."/>
            <person name="Lomsadze A."/>
            <person name="Burns P."/>
            <person name="Jenkins J."/>
            <person name="Prochnik S."/>
            <person name="Shu S."/>
            <person name="Chapman J."/>
            <person name="Pitluck S."/>
            <person name="Schmutz J."/>
            <person name="Rokhsar D."/>
        </authorList>
    </citation>
    <scope>NUCLEOTIDE SEQUENCE</scope>
</reference>
<keyword evidence="2" id="KW-1185">Reference proteome</keyword>
<evidence type="ECO:0000313" key="1">
    <source>
        <dbReference type="EMBL" id="KDO58844.1"/>
    </source>
</evidence>
<proteinExistence type="predicted"/>
<sequence length="23" mass="2739">WDPISPQQRHASSIVEVYRIVEE</sequence>
<dbReference type="AlphaFoldDB" id="A0A067EUK6"/>